<keyword evidence="2" id="KW-1185">Reference proteome</keyword>
<gene>
    <name evidence="1" type="ordered locus">RC1_3053</name>
</gene>
<evidence type="ECO:0000313" key="2">
    <source>
        <dbReference type="Proteomes" id="UP000001591"/>
    </source>
</evidence>
<name>B6IVU5_RHOCS</name>
<dbReference type="eggNOG" id="ENOG503318F">
    <property type="taxonomic scope" value="Bacteria"/>
</dbReference>
<proteinExistence type="predicted"/>
<dbReference type="HOGENOM" id="CLU_153665_0_0_5"/>
<protein>
    <submittedName>
        <fullName evidence="1">Uncharacterized protein</fullName>
    </submittedName>
</protein>
<sequence>MRPPASPRPLLLTAVLLAGLVALPTPWTRTGQAADGAFVAGTEDLPLMPGFVLLADETLVFDKPDGRIVQAVAAGPAALAEVRAFYDGTLPQLGWKPAGAGRWLREGERLELRLDRAQGRTLVRLTLAPQDRN</sequence>
<dbReference type="EMBL" id="CP000613">
    <property type="protein sequence ID" value="ACJ00419.1"/>
    <property type="molecule type" value="Genomic_DNA"/>
</dbReference>
<evidence type="ECO:0000313" key="1">
    <source>
        <dbReference type="EMBL" id="ACJ00419.1"/>
    </source>
</evidence>
<dbReference type="STRING" id="414684.RC1_3053"/>
<dbReference type="Proteomes" id="UP000001591">
    <property type="component" value="Chromosome"/>
</dbReference>
<dbReference type="AlphaFoldDB" id="B6IVU5"/>
<reference evidence="1 2" key="1">
    <citation type="journal article" date="2010" name="BMC Genomics">
        <title>Metabolic flexibility revealed in the genome of the cyst-forming alpha-1 proteobacterium Rhodospirillum centenum.</title>
        <authorList>
            <person name="Lu Y.K."/>
            <person name="Marden J."/>
            <person name="Han M."/>
            <person name="Swingley W.D."/>
            <person name="Mastrian S.D."/>
            <person name="Chowdhury S.R."/>
            <person name="Hao J."/>
            <person name="Helmy T."/>
            <person name="Kim S."/>
            <person name="Kurdoglu A.A."/>
            <person name="Matthies H.J."/>
            <person name="Rollo D."/>
            <person name="Stothard P."/>
            <person name="Blankenship R.E."/>
            <person name="Bauer C.E."/>
            <person name="Touchman J.W."/>
        </authorList>
    </citation>
    <scope>NUCLEOTIDE SEQUENCE [LARGE SCALE GENOMIC DNA]</scope>
    <source>
        <strain evidence="2">ATCC 51521 / SW</strain>
    </source>
</reference>
<organism evidence="1 2">
    <name type="scientific">Rhodospirillum centenum (strain ATCC 51521 / SW)</name>
    <dbReference type="NCBI Taxonomy" id="414684"/>
    <lineage>
        <taxon>Bacteria</taxon>
        <taxon>Pseudomonadati</taxon>
        <taxon>Pseudomonadota</taxon>
        <taxon>Alphaproteobacteria</taxon>
        <taxon>Rhodospirillales</taxon>
        <taxon>Rhodospirillaceae</taxon>
        <taxon>Rhodospirillum</taxon>
    </lineage>
</organism>
<dbReference type="RefSeq" id="WP_012568199.1">
    <property type="nucleotide sequence ID" value="NC_011420.2"/>
</dbReference>
<dbReference type="KEGG" id="rce:RC1_3053"/>
<accession>B6IVU5</accession>